<protein>
    <submittedName>
        <fullName evidence="2">Uncharacterized protein</fullName>
    </submittedName>
</protein>
<name>A0ABN9B990_9NEOB</name>
<gene>
    <name evidence="2" type="ORF">SPARVUS_LOCUS2424118</name>
</gene>
<feature type="compositionally biased region" description="Gly residues" evidence="1">
    <location>
        <begin position="1"/>
        <end position="12"/>
    </location>
</feature>
<evidence type="ECO:0000313" key="2">
    <source>
        <dbReference type="EMBL" id="CAI9544131.1"/>
    </source>
</evidence>
<evidence type="ECO:0000256" key="1">
    <source>
        <dbReference type="SAM" id="MobiDB-lite"/>
    </source>
</evidence>
<evidence type="ECO:0000313" key="3">
    <source>
        <dbReference type="Proteomes" id="UP001162483"/>
    </source>
</evidence>
<feature type="region of interest" description="Disordered" evidence="1">
    <location>
        <begin position="1"/>
        <end position="50"/>
    </location>
</feature>
<feature type="non-terminal residue" evidence="2">
    <location>
        <position position="50"/>
    </location>
</feature>
<proteinExistence type="predicted"/>
<comment type="caution">
    <text evidence="2">The sequence shown here is derived from an EMBL/GenBank/DDBJ whole genome shotgun (WGS) entry which is preliminary data.</text>
</comment>
<accession>A0ABN9B990</accession>
<dbReference type="EMBL" id="CATNWA010002931">
    <property type="protein sequence ID" value="CAI9544131.1"/>
    <property type="molecule type" value="Genomic_DNA"/>
</dbReference>
<reference evidence="2" key="1">
    <citation type="submission" date="2023-05" db="EMBL/GenBank/DDBJ databases">
        <authorList>
            <person name="Stuckert A."/>
        </authorList>
    </citation>
    <scope>NUCLEOTIDE SEQUENCE</scope>
</reference>
<organism evidence="2 3">
    <name type="scientific">Staurois parvus</name>
    <dbReference type="NCBI Taxonomy" id="386267"/>
    <lineage>
        <taxon>Eukaryota</taxon>
        <taxon>Metazoa</taxon>
        <taxon>Chordata</taxon>
        <taxon>Craniata</taxon>
        <taxon>Vertebrata</taxon>
        <taxon>Euteleostomi</taxon>
        <taxon>Amphibia</taxon>
        <taxon>Batrachia</taxon>
        <taxon>Anura</taxon>
        <taxon>Neobatrachia</taxon>
        <taxon>Ranoidea</taxon>
        <taxon>Ranidae</taxon>
        <taxon>Staurois</taxon>
    </lineage>
</organism>
<dbReference type="Proteomes" id="UP001162483">
    <property type="component" value="Unassembled WGS sequence"/>
</dbReference>
<keyword evidence="3" id="KW-1185">Reference proteome</keyword>
<sequence length="50" mass="4863">MPASAGGDGRGCCRGPIAGTKDKVSAAGTPRATPHGKPECSSGLPLLVQT</sequence>